<reference evidence="2" key="1">
    <citation type="submission" date="2020-06" db="EMBL/GenBank/DDBJ databases">
        <authorList>
            <person name="Li T."/>
            <person name="Hu X."/>
            <person name="Zhang T."/>
            <person name="Song X."/>
            <person name="Zhang H."/>
            <person name="Dai N."/>
            <person name="Sheng W."/>
            <person name="Hou X."/>
            <person name="Wei L."/>
        </authorList>
    </citation>
    <scope>NUCLEOTIDE SEQUENCE</scope>
    <source>
        <strain evidence="2">3651</strain>
        <tissue evidence="2">Leaf</tissue>
    </source>
</reference>
<evidence type="ECO:0000313" key="3">
    <source>
        <dbReference type="Proteomes" id="UP001293254"/>
    </source>
</evidence>
<reference evidence="2" key="2">
    <citation type="journal article" date="2024" name="Plant">
        <title>Genomic evolution and insights into agronomic trait innovations of Sesamum species.</title>
        <authorList>
            <person name="Miao H."/>
            <person name="Wang L."/>
            <person name="Qu L."/>
            <person name="Liu H."/>
            <person name="Sun Y."/>
            <person name="Le M."/>
            <person name="Wang Q."/>
            <person name="Wei S."/>
            <person name="Zheng Y."/>
            <person name="Lin W."/>
            <person name="Duan Y."/>
            <person name="Cao H."/>
            <person name="Xiong S."/>
            <person name="Wang X."/>
            <person name="Wei L."/>
            <person name="Li C."/>
            <person name="Ma Q."/>
            <person name="Ju M."/>
            <person name="Zhao R."/>
            <person name="Li G."/>
            <person name="Mu C."/>
            <person name="Tian Q."/>
            <person name="Mei H."/>
            <person name="Zhang T."/>
            <person name="Gao T."/>
            <person name="Zhang H."/>
        </authorList>
    </citation>
    <scope>NUCLEOTIDE SEQUENCE</scope>
    <source>
        <strain evidence="2">3651</strain>
    </source>
</reference>
<dbReference type="Proteomes" id="UP001293254">
    <property type="component" value="Unassembled WGS sequence"/>
</dbReference>
<protein>
    <submittedName>
        <fullName evidence="2">Uncharacterized protein</fullName>
    </submittedName>
</protein>
<feature type="region of interest" description="Disordered" evidence="1">
    <location>
        <begin position="23"/>
        <end position="44"/>
    </location>
</feature>
<keyword evidence="3" id="KW-1185">Reference proteome</keyword>
<sequence>MEENELDEEENIEVEEIVEWSDSEFEGINADDDEDNENNWSNYTSDKDQFLYESDHDLQVKNPITILSEKMEGEYFEHSHDNSGKQITVLKEGMIFDNTTF</sequence>
<gene>
    <name evidence="2" type="ORF">Salat_2129200</name>
</gene>
<evidence type="ECO:0000256" key="1">
    <source>
        <dbReference type="SAM" id="MobiDB-lite"/>
    </source>
</evidence>
<comment type="caution">
    <text evidence="2">The sequence shown here is derived from an EMBL/GenBank/DDBJ whole genome shotgun (WGS) entry which is preliminary data.</text>
</comment>
<dbReference type="AlphaFoldDB" id="A0AAE1Y1Z2"/>
<dbReference type="EMBL" id="JACGWO010000008">
    <property type="protein sequence ID" value="KAK4421786.1"/>
    <property type="molecule type" value="Genomic_DNA"/>
</dbReference>
<accession>A0AAE1Y1Z2</accession>
<proteinExistence type="predicted"/>
<organism evidence="2 3">
    <name type="scientific">Sesamum alatum</name>
    <dbReference type="NCBI Taxonomy" id="300844"/>
    <lineage>
        <taxon>Eukaryota</taxon>
        <taxon>Viridiplantae</taxon>
        <taxon>Streptophyta</taxon>
        <taxon>Embryophyta</taxon>
        <taxon>Tracheophyta</taxon>
        <taxon>Spermatophyta</taxon>
        <taxon>Magnoliopsida</taxon>
        <taxon>eudicotyledons</taxon>
        <taxon>Gunneridae</taxon>
        <taxon>Pentapetalae</taxon>
        <taxon>asterids</taxon>
        <taxon>lamiids</taxon>
        <taxon>Lamiales</taxon>
        <taxon>Pedaliaceae</taxon>
        <taxon>Sesamum</taxon>
    </lineage>
</organism>
<feature type="compositionally biased region" description="Acidic residues" evidence="1">
    <location>
        <begin position="23"/>
        <end position="37"/>
    </location>
</feature>
<evidence type="ECO:0000313" key="2">
    <source>
        <dbReference type="EMBL" id="KAK4421786.1"/>
    </source>
</evidence>
<name>A0AAE1Y1Z2_9LAMI</name>